<proteinExistence type="predicted"/>
<gene>
    <name evidence="2" type="ORF">QWY31_13275</name>
</gene>
<feature type="domain" description="Gingipain" evidence="1">
    <location>
        <begin position="403"/>
        <end position="778"/>
    </location>
</feature>
<evidence type="ECO:0000259" key="1">
    <source>
        <dbReference type="Pfam" id="PF01364"/>
    </source>
</evidence>
<dbReference type="InterPro" id="IPR029030">
    <property type="entry name" value="Caspase-like_dom_sf"/>
</dbReference>
<organism evidence="2 3">
    <name type="scientific">Shiella aurantiaca</name>
    <dbReference type="NCBI Taxonomy" id="3058365"/>
    <lineage>
        <taxon>Bacteria</taxon>
        <taxon>Pseudomonadati</taxon>
        <taxon>Bacteroidota</taxon>
        <taxon>Cytophagia</taxon>
        <taxon>Cytophagales</taxon>
        <taxon>Shiellaceae</taxon>
        <taxon>Shiella</taxon>
    </lineage>
</organism>
<reference evidence="2" key="1">
    <citation type="submission" date="2023-06" db="EMBL/GenBank/DDBJ databases">
        <title>Cytophagales bacterium Strain LB-30, isolated from soil.</title>
        <authorList>
            <person name="Liu B."/>
        </authorList>
    </citation>
    <scope>NUCLEOTIDE SEQUENCE</scope>
    <source>
        <strain evidence="2">LB-30</strain>
    </source>
</reference>
<evidence type="ECO:0000313" key="3">
    <source>
        <dbReference type="Proteomes" id="UP001168552"/>
    </source>
</evidence>
<dbReference type="Gene3D" id="3.40.50.1460">
    <property type="match status" value="1"/>
</dbReference>
<accession>A0ABT8F7W3</accession>
<dbReference type="RefSeq" id="WP_320005013.1">
    <property type="nucleotide sequence ID" value="NZ_JAUHJS010000007.1"/>
</dbReference>
<dbReference type="CDD" id="cd02258">
    <property type="entry name" value="Peptidase_C25_N"/>
    <property type="match status" value="1"/>
</dbReference>
<dbReference type="Gene3D" id="2.60.40.10">
    <property type="entry name" value="Immunoglobulins"/>
    <property type="match status" value="1"/>
</dbReference>
<keyword evidence="3" id="KW-1185">Reference proteome</keyword>
<sequence>MKSSIYYIILLVFLPLTSVWAQETYGNEWIVNGQSYFKVKVFQEGIYRLSYEELRNAGVPDGIDPRRFQLFRRGVEQAIFVKGPSGSPIGTPLGNGDFIEFFGQPNDGKSDTDLYLEPSFQAHTYYNIFSDTAAYFLTWNLTSTSNKRMTFFNEVNTNNIPTEPFHREILRIVSTDAYRGGISYENEARDTYLSAYDYGEGWSGARIANNQSRDYTFTNLTKTVSSGNQPQLVWQIGGISNVTHQYTVSVGRDAANLRTIFSGSLSAYEFHSQTFPLEWSDLGSNLLVRISCTGGNVALRYAELSFGQNFDYAGEGAKDYYLVPNPTDKAFVRLSNAGSGLSVYDVSDVNQVRRIGFSVSGSAIDFTVNQNTFGRRIWVKGSTSLIPLIEKVNFRAIAGAPNYLIVSHPALTRPASGSANPVRDYAAYRASASGGGFDTLIMMVPDLYNQFNYGDASPIAIRRFARYMLGQGTSQGYLFLMGKAISPYTPTVEGGNVLYRKAPQNFSVGNWVPSFGYPGGDILFSSDAMEGLEIFPRLYTGRLSARSPQEVKNYLDKIRAMESLPYDELWRKRNVLLSGGLSFIEVNNFRRYIGEFKSVLDGPYLGGETQLIFKESNQTVQLINISEEVNQGTNLISFFGHSGSVLTDIDIGLASQSLNGYQNQGKYPFMVINGCIAGTVDINNPVTLGEDWLITAEKGAIGFLAHTNQGLPRELKLFTDLLLQYAYSDTTTMHWPIGQIHKKVMEEYAAQRISSGVLRKLTQTQIQQFLLQCDPAYTLFGARKPDYSTRAEEVSIRAIGTEPITALSDSFTIQIVAKNFGRTSDKPFQIAIDRTLPNGTLIKGDTVSYDPVYFQDTLAYTFRYADPSAFGINRFQIYLDPLDSIAEINEGNNTVQFEYFFSLGGTVNLLPYNYAIQSNTSVTLKAQSADIFSSPRGFDFEIDTLASFTSPWKKSTTVNARVLAEWPVTLLSKDSTVYYWRSRYSEPTANESDAWKQSSFTFINADSRGFMQKSSTQLGENQLNGLNISTTGTWDFQSGAVQVRILTVGSNASGDETAVEVQIDGRNLVYPLRYCNPNSVNAIAFDRASGEPYRIVFTPGQFDILDPLTCGARPQVINHFPNTFIENVSNTKIQEYFDGLPEGDFVVLFSIKSAAWETFVSRYRNELLAVGATASVIDNLQDGEPFILIGKKGYTPGQAAQLKGALADTITLAETLETQFTTGLLQSAQVGPALNWQQMKWDIQSEAASSDSYSYDVVGLDVNGNETLLFANIQEEELDISSINSTQYPYVKVRLRVSDAVDLSPPQVKKWSVSYQPVAEGILMAENETLRNQETAPEGKALQRQYAFQNISEYAFTDSVAVRYRVFNQNQRKNVTSSFKIAPLAAGQDSAFTLPIATQGMVGLNDFFVQANTAFLPEQVYTNNVAYVPAAFQVERDERNPLLEVTFDGQRIINGDIVAPRPLVRMVMKDDNPYLRKSDTTGIRVRVRALCEECTYQTIPFSGEELRFVPASAEEEFTMEYQPTAPFADGVYELEVQVADASGNLAGAKPYTISFEVINASSITHFYPYPNPFSTKMWFVFTLTGSQIPDQIKVQIMTVTGRVVREITQEELGPIHIGNNRSAYAWDGRDEFGDLLANGVYLYRVIVKSNGSTVDHRGTQADKAFEKGFGKIYILR</sequence>
<evidence type="ECO:0000313" key="2">
    <source>
        <dbReference type="EMBL" id="MDN4166475.1"/>
    </source>
</evidence>
<dbReference type="InterPro" id="IPR013783">
    <property type="entry name" value="Ig-like_fold"/>
</dbReference>
<dbReference type="InterPro" id="IPR001769">
    <property type="entry name" value="Gingipain"/>
</dbReference>
<protein>
    <submittedName>
        <fullName evidence="2">C25 family cysteine peptidase</fullName>
    </submittedName>
</protein>
<dbReference type="Pfam" id="PF01364">
    <property type="entry name" value="Peptidase_C25"/>
    <property type="match status" value="1"/>
</dbReference>
<dbReference type="EMBL" id="JAUHJS010000007">
    <property type="protein sequence ID" value="MDN4166475.1"/>
    <property type="molecule type" value="Genomic_DNA"/>
</dbReference>
<name>A0ABT8F7W3_9BACT</name>
<dbReference type="Gene3D" id="2.60.40.4070">
    <property type="match status" value="1"/>
</dbReference>
<dbReference type="SUPFAM" id="SSF52129">
    <property type="entry name" value="Caspase-like"/>
    <property type="match status" value="1"/>
</dbReference>
<comment type="caution">
    <text evidence="2">The sequence shown here is derived from an EMBL/GenBank/DDBJ whole genome shotgun (WGS) entry which is preliminary data.</text>
</comment>
<dbReference type="Proteomes" id="UP001168552">
    <property type="component" value="Unassembled WGS sequence"/>
</dbReference>